<evidence type="ECO:0000256" key="1">
    <source>
        <dbReference type="SAM" id="Coils"/>
    </source>
</evidence>
<dbReference type="EMBL" id="JANPWE010000002">
    <property type="protein sequence ID" value="MCR6545097.1"/>
    <property type="molecule type" value="Genomic_DNA"/>
</dbReference>
<feature type="coiled-coil region" evidence="1">
    <location>
        <begin position="743"/>
        <end position="780"/>
    </location>
</feature>
<comment type="caution">
    <text evidence="2">The sequence shown here is derived from an EMBL/GenBank/DDBJ whole genome shotgun (WGS) entry which is preliminary data.</text>
</comment>
<proteinExistence type="predicted"/>
<dbReference type="Proteomes" id="UP001524944">
    <property type="component" value="Unassembled WGS sequence"/>
</dbReference>
<keyword evidence="1" id="KW-0175">Coiled coil</keyword>
<evidence type="ECO:0000313" key="3">
    <source>
        <dbReference type="Proteomes" id="UP001524944"/>
    </source>
</evidence>
<dbReference type="SUPFAM" id="SSF52540">
    <property type="entry name" value="P-loop containing nucleoside triphosphate hydrolases"/>
    <property type="match status" value="1"/>
</dbReference>
<dbReference type="Pfam" id="PF13558">
    <property type="entry name" value="SbcC_Walker_B"/>
    <property type="match status" value="1"/>
</dbReference>
<accession>A0ABT1Y2K3</accession>
<feature type="coiled-coil region" evidence="1">
    <location>
        <begin position="947"/>
        <end position="974"/>
    </location>
</feature>
<feature type="coiled-coil region" evidence="1">
    <location>
        <begin position="811"/>
        <end position="838"/>
    </location>
</feature>
<gene>
    <name evidence="2" type="ORF">NVS47_06140</name>
</gene>
<protein>
    <submittedName>
        <fullName evidence="2">TIGR02680 family protein</fullName>
    </submittedName>
</protein>
<organism evidence="2 3">
    <name type="scientific">Dehalobacterium formicoaceticum</name>
    <dbReference type="NCBI Taxonomy" id="51515"/>
    <lineage>
        <taxon>Bacteria</taxon>
        <taxon>Bacillati</taxon>
        <taxon>Bacillota</taxon>
        <taxon>Clostridia</taxon>
        <taxon>Eubacteriales</taxon>
        <taxon>Peptococcaceae</taxon>
        <taxon>Dehalobacterium</taxon>
    </lineage>
</organism>
<dbReference type="NCBIfam" id="TIGR02680">
    <property type="entry name" value="TIGR02680 family protein"/>
    <property type="match status" value="1"/>
</dbReference>
<name>A0ABT1Y2K3_9FIRM</name>
<feature type="coiled-coil region" evidence="1">
    <location>
        <begin position="879"/>
        <end position="906"/>
    </location>
</feature>
<keyword evidence="3" id="KW-1185">Reference proteome</keyword>
<dbReference type="RefSeq" id="WP_257912714.1">
    <property type="nucleotide sequence ID" value="NZ_JANPWE010000002.1"/>
</dbReference>
<reference evidence="2 3" key="1">
    <citation type="submission" date="2022-08" db="EMBL/GenBank/DDBJ databases">
        <title>Proteogenomics of the novel Dehalobacterium formicoaceticum strain EZ94 highlights a key role of methyltransferases during anaerobic dichloromethane degradation.</title>
        <authorList>
            <person name="Wasmund K."/>
        </authorList>
    </citation>
    <scope>NUCLEOTIDE SEQUENCE [LARGE SCALE GENOMIC DNA]</scope>
    <source>
        <strain evidence="2 3">EZ94</strain>
    </source>
</reference>
<dbReference type="InterPro" id="IPR027417">
    <property type="entry name" value="P-loop_NTPase"/>
</dbReference>
<evidence type="ECO:0000313" key="2">
    <source>
        <dbReference type="EMBL" id="MCR6545097.1"/>
    </source>
</evidence>
<sequence>MTKNKWQLHRAGLLNFWYYDEEEFDLTDGKLLLRGGNGSGKSVTMQSFIPVLLDGRKSPDRLDPFGSRARKMEDYLLGEKEIVDRDERTGYLYLEYKRRDTDQYLTTGIGLRAKRQSNLDFWGFVILDNRRIGRDYFFYNTEYNVETGQQEKIPLSRIQLENALQEGGKVVRSQKEYMELVNKHIFGFESLEAYEELIKLLIQLRSPKLSKDFKPTVIYEILNESLPGLSDEELRPLSDTIESMDQTKQQLDLLLRDQQSLKRLCQQYDRYNQFVLAEKAEGLIAAHKEQEELVRQGKELEEKLQGYQGNLITLAAQMKQLEEEQIVKKEEEKSLREHSVFKAEEERQRILGHIKDTEETKNKKRGILDTKQSKERELDGKLRVEGDKVAQYEAEIQDLADLLDDAGGESYFPGHEIAIGEFRRKFGEDFSFYLWKEEVNEYQKKIEQILRNFQEEINTKEKYQEGDHELGEARKQLDQTRFEAKKWAQLFEEEKDRLLNLFHQWLKENQELRLSQEEIQLISQRIMQIYQQYRFEEVLVPLRQAQERYQNQLNYQIMGQKSQIKDKDEAILHKQEEVEAWKKIKEPEPPRHSDTEKERRALKENGIPFVPFFSSVEFQDHIAPEHRERIEAAITQMGLLDALVVSGKQSHLTGQFDRVIQPQPHLFAHTLADFLYPTPVEGSGVAASDIDQVLRSVLIDDQGDKSTMLREDGTYRIDLLKGHAPKTEGSIYIGREARRSYRARVMEQLAQELADLIKEKENLEQEKEVLTARLKKLQEEYEGFPQDHDTGESYRVLEGLQEKEKIHSHEVDVKNEKVRRLLENLQNIRQRLRSLTEELSVPPRQEDYELVLQRIKSYGHDLQQLELTHKDFINGEKVLRQLQSTLDETRADVDELKGEINILKSELDMDALRLQQVEDRLREMGAEEIQGRIAHLVERLELIPKELRTLEKNMSTMENQIDNRIKELEELGKRLKLSEQFHALWQEILWEELQLSLVPKVVPEEVLQTEQLLKWGKDILQEYGFLLKENTDRDKITQRLNQTFYQEQGVLMEYRLTQESVLEKDTLPLGADDPLMNFKREELKQKSRRVQLLMEYQGKRVSPYYVFEQMNKDIELQQMLLNEKDRELYEEIIMNSVGRIIRGKINRAERWVKKISELMEERDTSSGLTFSLRWKPRTAEHEAEMDTKDLVNLLRLDSRLLKEADLERVTQHFRAKVDQAKEVLEDKGYGETFHQVIKEMLDYRQWFSFTLYYQRAGEQKKELTNNVFYQFSGGEKAMAMYIPLFSAAYSRYLEAREDAPFIISLDEAFAGVDENNIRDMFDLVEKLGFNFIMNSQNLWGDYDTVSSLSICELVRPKNAPYVTVVRYRWDGQKRYLLSQGDFSQGDDNEEREAIIGA</sequence>
<dbReference type="InterPro" id="IPR013496">
    <property type="entry name" value="CHP02680"/>
</dbReference>
<dbReference type="Gene3D" id="3.40.50.300">
    <property type="entry name" value="P-loop containing nucleotide triphosphate hydrolases"/>
    <property type="match status" value="1"/>
</dbReference>
<feature type="coiled-coil region" evidence="1">
    <location>
        <begin position="244"/>
        <end position="338"/>
    </location>
</feature>